<accession>A0A9N8EUD1</accession>
<feature type="region of interest" description="Disordered" evidence="1">
    <location>
        <begin position="136"/>
        <end position="159"/>
    </location>
</feature>
<feature type="region of interest" description="Disordered" evidence="1">
    <location>
        <begin position="329"/>
        <end position="407"/>
    </location>
</feature>
<feature type="compositionally biased region" description="Polar residues" evidence="1">
    <location>
        <begin position="208"/>
        <end position="219"/>
    </location>
</feature>
<feature type="compositionally biased region" description="Basic and acidic residues" evidence="1">
    <location>
        <begin position="220"/>
        <end position="239"/>
    </location>
</feature>
<sequence>MTKGYLFAAMALWAPTAVAYTASTSFRPLTDYQVRQQYNPQDHSGIFSGIQRVFDSMNKGSYYVEAPGGTQWDENNYNPQFMVPDNAFNAFDNNFPSQGYNYPMQQQQGYNYPMQDQLQLEQPQQQQKYEYYRKPTTAKGGYNNNNNNNNNNARSTTSSDNYYYQTQKNKKNNNRLNFYESNRAAINRDEVGVVNPRSKYVFNKNDNKNSQNQRGSKYQKNIDNRSHYNKYERGNDYRNRSNNNQSPYYRSNQSLARKASSPAPDTPSLGSQYFVKNNYSWNNNDNAKNDYSWRNKRFNQDYSWNNRQNNNQDYSWNNKKYDREYSWKDSQNYNRNGNNPYDLPYSSSPRRSLPPAPRQASQSVYALKPDSGLSVDRPKTSVDAAGNHYYSGDQQHVPRSNYMPANPEQRNQNFAPDMSMMELAAPKTRVDPAGNQYYSGYQQQQQQDFSPVSNYQAASPIVAYRQQHEERLRRSMEPNQQQPSFYRPSRKSSSYGEPEYDYQERYGRHSNTMDESSGTQYYQPRASYRPPSVNQPHSNTMDGSSGTQYFPLQPDFSANLSPGRSTYNVKDNRRHFSDPAYQSPRADVYQNSEYQYMRDPYDYYSGNRRFDYGVYQDSSRSRPGGRYASRRRNRDDDSSGWWGWLQTLGEL</sequence>
<feature type="compositionally biased region" description="Polar residues" evidence="1">
    <location>
        <begin position="240"/>
        <end position="255"/>
    </location>
</feature>
<feature type="signal peptide" evidence="2">
    <location>
        <begin position="1"/>
        <end position="19"/>
    </location>
</feature>
<gene>
    <name evidence="3" type="ORF">SEMRO_1715_G293080.1</name>
</gene>
<evidence type="ECO:0000313" key="3">
    <source>
        <dbReference type="EMBL" id="CAB9525706.1"/>
    </source>
</evidence>
<feature type="region of interest" description="Disordered" evidence="1">
    <location>
        <begin position="614"/>
        <end position="637"/>
    </location>
</feature>
<reference evidence="3" key="1">
    <citation type="submission" date="2020-06" db="EMBL/GenBank/DDBJ databases">
        <authorList>
            <consortium name="Plant Systems Biology data submission"/>
        </authorList>
    </citation>
    <scope>NUCLEOTIDE SEQUENCE</scope>
    <source>
        <strain evidence="3">D6</strain>
    </source>
</reference>
<feature type="compositionally biased region" description="Polar residues" evidence="1">
    <location>
        <begin position="509"/>
        <end position="522"/>
    </location>
</feature>
<feature type="chain" id="PRO_5040460189" evidence="2">
    <location>
        <begin position="20"/>
        <end position="651"/>
    </location>
</feature>
<dbReference type="EMBL" id="CAICTM010001713">
    <property type="protein sequence ID" value="CAB9525706.1"/>
    <property type="molecule type" value="Genomic_DNA"/>
</dbReference>
<evidence type="ECO:0000256" key="2">
    <source>
        <dbReference type="SAM" id="SignalP"/>
    </source>
</evidence>
<keyword evidence="4" id="KW-1185">Reference proteome</keyword>
<evidence type="ECO:0000313" key="4">
    <source>
        <dbReference type="Proteomes" id="UP001153069"/>
    </source>
</evidence>
<feature type="compositionally biased region" description="Low complexity" evidence="1">
    <location>
        <begin position="340"/>
        <end position="351"/>
    </location>
</feature>
<proteinExistence type="predicted"/>
<protein>
    <submittedName>
        <fullName evidence="3">Uncharacterized protein</fullName>
    </submittedName>
</protein>
<feature type="region of interest" description="Disordered" evidence="1">
    <location>
        <begin position="469"/>
        <end position="564"/>
    </location>
</feature>
<name>A0A9N8EUD1_9STRA</name>
<feature type="region of interest" description="Disordered" evidence="1">
    <location>
        <begin position="197"/>
        <end position="271"/>
    </location>
</feature>
<keyword evidence="2" id="KW-0732">Signal</keyword>
<evidence type="ECO:0000256" key="1">
    <source>
        <dbReference type="SAM" id="MobiDB-lite"/>
    </source>
</evidence>
<feature type="compositionally biased region" description="Polar residues" evidence="1">
    <location>
        <begin position="329"/>
        <end position="339"/>
    </location>
</feature>
<dbReference type="AlphaFoldDB" id="A0A9N8EUD1"/>
<feature type="compositionally biased region" description="Polar residues" evidence="1">
    <location>
        <begin position="532"/>
        <end position="564"/>
    </location>
</feature>
<dbReference type="Proteomes" id="UP001153069">
    <property type="component" value="Unassembled WGS sequence"/>
</dbReference>
<organism evidence="3 4">
    <name type="scientific">Seminavis robusta</name>
    <dbReference type="NCBI Taxonomy" id="568900"/>
    <lineage>
        <taxon>Eukaryota</taxon>
        <taxon>Sar</taxon>
        <taxon>Stramenopiles</taxon>
        <taxon>Ochrophyta</taxon>
        <taxon>Bacillariophyta</taxon>
        <taxon>Bacillariophyceae</taxon>
        <taxon>Bacillariophycidae</taxon>
        <taxon>Naviculales</taxon>
        <taxon>Naviculaceae</taxon>
        <taxon>Seminavis</taxon>
    </lineage>
</organism>
<comment type="caution">
    <text evidence="3">The sequence shown here is derived from an EMBL/GenBank/DDBJ whole genome shotgun (WGS) entry which is preliminary data.</text>
</comment>
<feature type="compositionally biased region" description="Low complexity" evidence="1">
    <location>
        <begin position="143"/>
        <end position="152"/>
    </location>
</feature>